<reference evidence="3" key="2">
    <citation type="submission" date="2015-01" db="EMBL/GenBank/DDBJ databases">
        <title>Evolutionary Origins and Diversification of the Mycorrhizal Mutualists.</title>
        <authorList>
            <consortium name="DOE Joint Genome Institute"/>
            <consortium name="Mycorrhizal Genomics Consortium"/>
            <person name="Kohler A."/>
            <person name="Kuo A."/>
            <person name="Nagy L.G."/>
            <person name="Floudas D."/>
            <person name="Copeland A."/>
            <person name="Barry K.W."/>
            <person name="Cichocki N."/>
            <person name="Veneault-Fourrey C."/>
            <person name="LaButti K."/>
            <person name="Lindquist E.A."/>
            <person name="Lipzen A."/>
            <person name="Lundell T."/>
            <person name="Morin E."/>
            <person name="Murat C."/>
            <person name="Riley R."/>
            <person name="Ohm R."/>
            <person name="Sun H."/>
            <person name="Tunlid A."/>
            <person name="Henrissat B."/>
            <person name="Grigoriev I.V."/>
            <person name="Hibbett D.S."/>
            <person name="Martin F."/>
        </authorList>
    </citation>
    <scope>NUCLEOTIDE SEQUENCE [LARGE SCALE GENOMIC DNA]</scope>
    <source>
        <strain evidence="3">LaAM-08-1</strain>
    </source>
</reference>
<dbReference type="Proteomes" id="UP000054477">
    <property type="component" value="Unassembled WGS sequence"/>
</dbReference>
<dbReference type="EMBL" id="KN839317">
    <property type="protein sequence ID" value="KIJ90018.1"/>
    <property type="molecule type" value="Genomic_DNA"/>
</dbReference>
<dbReference type="HOGENOM" id="CLU_3111986_0_0_1"/>
<gene>
    <name evidence="2" type="ORF">K443DRAFT_687019</name>
</gene>
<dbReference type="AlphaFoldDB" id="A0A0C9WQM5"/>
<accession>A0A0C9WQM5</accession>
<evidence type="ECO:0000313" key="3">
    <source>
        <dbReference type="Proteomes" id="UP000054477"/>
    </source>
</evidence>
<sequence length="51" mass="5313">MKCRIGGGLLSLRRTVGGAARGEPDDTRASRPPQEFARAGQPSFASVLAAE</sequence>
<evidence type="ECO:0000313" key="2">
    <source>
        <dbReference type="EMBL" id="KIJ90018.1"/>
    </source>
</evidence>
<protein>
    <submittedName>
        <fullName evidence="2">Uncharacterized protein</fullName>
    </submittedName>
</protein>
<feature type="non-terminal residue" evidence="2">
    <location>
        <position position="51"/>
    </location>
</feature>
<feature type="region of interest" description="Disordered" evidence="1">
    <location>
        <begin position="15"/>
        <end position="43"/>
    </location>
</feature>
<reference evidence="2 3" key="1">
    <citation type="submission" date="2014-04" db="EMBL/GenBank/DDBJ databases">
        <authorList>
            <consortium name="DOE Joint Genome Institute"/>
            <person name="Kuo A."/>
            <person name="Kohler A."/>
            <person name="Nagy L.G."/>
            <person name="Floudas D."/>
            <person name="Copeland A."/>
            <person name="Barry K.W."/>
            <person name="Cichocki N."/>
            <person name="Veneault-Fourrey C."/>
            <person name="LaButti K."/>
            <person name="Lindquist E.A."/>
            <person name="Lipzen A."/>
            <person name="Lundell T."/>
            <person name="Morin E."/>
            <person name="Murat C."/>
            <person name="Sun H."/>
            <person name="Tunlid A."/>
            <person name="Henrissat B."/>
            <person name="Grigoriev I.V."/>
            <person name="Hibbett D.S."/>
            <person name="Martin F."/>
            <person name="Nordberg H.P."/>
            <person name="Cantor M.N."/>
            <person name="Hua S.X."/>
        </authorList>
    </citation>
    <scope>NUCLEOTIDE SEQUENCE [LARGE SCALE GENOMIC DNA]</scope>
    <source>
        <strain evidence="2 3">LaAM-08-1</strain>
    </source>
</reference>
<evidence type="ECO:0000256" key="1">
    <source>
        <dbReference type="SAM" id="MobiDB-lite"/>
    </source>
</evidence>
<keyword evidence="3" id="KW-1185">Reference proteome</keyword>
<name>A0A0C9WQM5_9AGAR</name>
<proteinExistence type="predicted"/>
<organism evidence="2 3">
    <name type="scientific">Laccaria amethystina LaAM-08-1</name>
    <dbReference type="NCBI Taxonomy" id="1095629"/>
    <lineage>
        <taxon>Eukaryota</taxon>
        <taxon>Fungi</taxon>
        <taxon>Dikarya</taxon>
        <taxon>Basidiomycota</taxon>
        <taxon>Agaricomycotina</taxon>
        <taxon>Agaricomycetes</taxon>
        <taxon>Agaricomycetidae</taxon>
        <taxon>Agaricales</taxon>
        <taxon>Agaricineae</taxon>
        <taxon>Hydnangiaceae</taxon>
        <taxon>Laccaria</taxon>
    </lineage>
</organism>